<reference evidence="3 5" key="1">
    <citation type="submission" date="2022-04" db="EMBL/GenBank/DDBJ databases">
        <title>Chromosome-level reference genomes for two strains of Caenorhabditis briggsae: an improved platform for comparative genomics.</title>
        <authorList>
            <person name="Stevens L."/>
            <person name="Andersen E."/>
        </authorList>
    </citation>
    <scope>NUCLEOTIDE SEQUENCE [LARGE SCALE GENOMIC DNA]</scope>
    <source>
        <strain evidence="3">VX34</strain>
        <tissue evidence="3">Whole-organism</tissue>
    </source>
</reference>
<dbReference type="Proteomes" id="UP000827892">
    <property type="component" value="Chromosome X"/>
</dbReference>
<dbReference type="AlphaFoldDB" id="A0AAE9JQJ3"/>
<evidence type="ECO:0000256" key="1">
    <source>
        <dbReference type="SAM" id="SignalP"/>
    </source>
</evidence>
<accession>A0AAE9JQJ3</accession>
<gene>
    <name evidence="2" type="ORF">L3Y34_011832</name>
    <name evidence="3" type="ORF">L5515_017697</name>
</gene>
<feature type="signal peptide" evidence="1">
    <location>
        <begin position="1"/>
        <end position="18"/>
    </location>
</feature>
<dbReference type="EMBL" id="CP092625">
    <property type="protein sequence ID" value="UMM41425.1"/>
    <property type="molecule type" value="Genomic_DNA"/>
</dbReference>
<evidence type="ECO:0008006" key="6">
    <source>
        <dbReference type="Google" id="ProtNLM"/>
    </source>
</evidence>
<reference evidence="2 4" key="2">
    <citation type="submission" date="2022-05" db="EMBL/GenBank/DDBJ databases">
        <title>Chromosome-level reference genomes for two strains of Caenorhabditis briggsae: an improved platform for comparative genomics.</title>
        <authorList>
            <person name="Stevens L."/>
            <person name="Andersen E.C."/>
        </authorList>
    </citation>
    <scope>NUCLEOTIDE SEQUENCE [LARGE SCALE GENOMIC DNA]</scope>
    <source>
        <strain evidence="2">QX1410_ONT</strain>
        <tissue evidence="2">Whole-organism</tissue>
    </source>
</reference>
<evidence type="ECO:0000313" key="2">
    <source>
        <dbReference type="EMBL" id="ULT82127.1"/>
    </source>
</evidence>
<dbReference type="SUPFAM" id="SSF55797">
    <property type="entry name" value="PR-1-like"/>
    <property type="match status" value="1"/>
</dbReference>
<dbReference type="EMBL" id="CP090896">
    <property type="protein sequence ID" value="ULT82127.1"/>
    <property type="molecule type" value="Genomic_DNA"/>
</dbReference>
<evidence type="ECO:0000313" key="3">
    <source>
        <dbReference type="EMBL" id="UMM41425.1"/>
    </source>
</evidence>
<dbReference type="Proteomes" id="UP000829354">
    <property type="component" value="Chromosome X"/>
</dbReference>
<evidence type="ECO:0000313" key="5">
    <source>
        <dbReference type="Proteomes" id="UP000829354"/>
    </source>
</evidence>
<dbReference type="Gene3D" id="3.40.33.10">
    <property type="entry name" value="CAP"/>
    <property type="match status" value="1"/>
</dbReference>
<sequence>MNLMVILRISFWIATVSANQTIYDAMNNARRSYADLQGLSMWKLKVRPYLEEKARTFFCGFGTQPNFRVYYQYHTRENLTNFLHYWGNQNSTHPEDDREEFIKMFRDQKYWFTEVLNPVQYFVGCGINICEGFERFMDKIVCLFGPETKLNFDSPVSETNIPEESRCKPFGRFENRLCVKYRWAYKMLK</sequence>
<organism evidence="3 5">
    <name type="scientific">Caenorhabditis briggsae</name>
    <dbReference type="NCBI Taxonomy" id="6238"/>
    <lineage>
        <taxon>Eukaryota</taxon>
        <taxon>Metazoa</taxon>
        <taxon>Ecdysozoa</taxon>
        <taxon>Nematoda</taxon>
        <taxon>Chromadorea</taxon>
        <taxon>Rhabditida</taxon>
        <taxon>Rhabditina</taxon>
        <taxon>Rhabditomorpha</taxon>
        <taxon>Rhabditoidea</taxon>
        <taxon>Rhabditidae</taxon>
        <taxon>Peloderinae</taxon>
        <taxon>Caenorhabditis</taxon>
    </lineage>
</organism>
<keyword evidence="1" id="KW-0732">Signal</keyword>
<protein>
    <recommendedName>
        <fullName evidence="6">SCP domain-containing protein</fullName>
    </recommendedName>
</protein>
<keyword evidence="5" id="KW-1185">Reference proteome</keyword>
<evidence type="ECO:0000313" key="4">
    <source>
        <dbReference type="Proteomes" id="UP000827892"/>
    </source>
</evidence>
<feature type="chain" id="PRO_5044707569" description="SCP domain-containing protein" evidence="1">
    <location>
        <begin position="19"/>
        <end position="189"/>
    </location>
</feature>
<proteinExistence type="predicted"/>
<dbReference type="InterPro" id="IPR035940">
    <property type="entry name" value="CAP_sf"/>
</dbReference>
<name>A0AAE9JQJ3_CAEBR</name>